<dbReference type="Pfam" id="PF02608">
    <property type="entry name" value="Bmp"/>
    <property type="match status" value="1"/>
</dbReference>
<dbReference type="RefSeq" id="WP_088075980.1">
    <property type="nucleotide sequence ID" value="NZ_JAHQCR010000045.1"/>
</dbReference>
<keyword evidence="5" id="KW-0472">Membrane</keyword>
<keyword evidence="4" id="KW-0732">Signal</keyword>
<gene>
    <name evidence="8" type="ORF">KS407_10210</name>
</gene>
<evidence type="ECO:0000313" key="9">
    <source>
        <dbReference type="Proteomes" id="UP000790580"/>
    </source>
</evidence>
<dbReference type="Proteomes" id="UP000790580">
    <property type="component" value="Unassembled WGS sequence"/>
</dbReference>
<dbReference type="InterPro" id="IPR003760">
    <property type="entry name" value="PnrA-like"/>
</dbReference>
<dbReference type="EMBL" id="JAHQCR010000045">
    <property type="protein sequence ID" value="MBU9721805.1"/>
    <property type="molecule type" value="Genomic_DNA"/>
</dbReference>
<protein>
    <submittedName>
        <fullName evidence="8">BMP family ABC transporter substrate-binding protein</fullName>
    </submittedName>
</protein>
<dbReference type="PANTHER" id="PTHR34296">
    <property type="entry name" value="TRANSCRIPTIONAL ACTIVATOR PROTEIN MED"/>
    <property type="match status" value="1"/>
</dbReference>
<reference evidence="8 9" key="1">
    <citation type="submission" date="2021-06" db="EMBL/GenBank/DDBJ databases">
        <title>Bacillus sp. RD4P76, an endophyte from a halophyte.</title>
        <authorList>
            <person name="Sun J.-Q."/>
        </authorList>
    </citation>
    <scope>NUCLEOTIDE SEQUENCE [LARGE SCALE GENOMIC DNA]</scope>
    <source>
        <strain evidence="8 9">JCM 17098</strain>
    </source>
</reference>
<dbReference type="InterPro" id="IPR050957">
    <property type="entry name" value="BMP_lipoprotein"/>
</dbReference>
<evidence type="ECO:0000256" key="1">
    <source>
        <dbReference type="ARBA" id="ARBA00004193"/>
    </source>
</evidence>
<evidence type="ECO:0000256" key="4">
    <source>
        <dbReference type="ARBA" id="ARBA00022729"/>
    </source>
</evidence>
<comment type="similarity">
    <text evidence="2">Belongs to the BMP lipoprotein family.</text>
</comment>
<evidence type="ECO:0000256" key="2">
    <source>
        <dbReference type="ARBA" id="ARBA00008610"/>
    </source>
</evidence>
<dbReference type="Gene3D" id="3.40.50.2300">
    <property type="match status" value="2"/>
</dbReference>
<comment type="caution">
    <text evidence="8">The sequence shown here is derived from an EMBL/GenBank/DDBJ whole genome shotgun (WGS) entry which is preliminary data.</text>
</comment>
<keyword evidence="9" id="KW-1185">Reference proteome</keyword>
<evidence type="ECO:0000256" key="3">
    <source>
        <dbReference type="ARBA" id="ARBA00022475"/>
    </source>
</evidence>
<evidence type="ECO:0000256" key="5">
    <source>
        <dbReference type="ARBA" id="ARBA00023136"/>
    </source>
</evidence>
<proteinExistence type="inferred from homology"/>
<dbReference type="PROSITE" id="PS51257">
    <property type="entry name" value="PROKAR_LIPOPROTEIN"/>
    <property type="match status" value="1"/>
</dbReference>
<feature type="domain" description="ABC transporter substrate-binding protein PnrA-like" evidence="7">
    <location>
        <begin position="26"/>
        <end position="312"/>
    </location>
</feature>
<organism evidence="8 9">
    <name type="scientific">Evansella alkalicola</name>
    <dbReference type="NCBI Taxonomy" id="745819"/>
    <lineage>
        <taxon>Bacteria</taxon>
        <taxon>Bacillati</taxon>
        <taxon>Bacillota</taxon>
        <taxon>Bacilli</taxon>
        <taxon>Bacillales</taxon>
        <taxon>Bacillaceae</taxon>
        <taxon>Evansella</taxon>
    </lineage>
</organism>
<dbReference type="PANTHER" id="PTHR34296:SF2">
    <property type="entry name" value="ABC TRANSPORTER GUANOSINE-BINDING PROTEIN NUPN"/>
    <property type="match status" value="1"/>
</dbReference>
<dbReference type="SUPFAM" id="SSF53822">
    <property type="entry name" value="Periplasmic binding protein-like I"/>
    <property type="match status" value="1"/>
</dbReference>
<keyword evidence="6" id="KW-0449">Lipoprotein</keyword>
<accession>A0ABS6JTA1</accession>
<evidence type="ECO:0000313" key="8">
    <source>
        <dbReference type="EMBL" id="MBU9721805.1"/>
    </source>
</evidence>
<name>A0ABS6JTA1_9BACI</name>
<keyword evidence="3" id="KW-1003">Cell membrane</keyword>
<evidence type="ECO:0000259" key="7">
    <source>
        <dbReference type="Pfam" id="PF02608"/>
    </source>
</evidence>
<dbReference type="InterPro" id="IPR028082">
    <property type="entry name" value="Peripla_BP_I"/>
</dbReference>
<sequence>MKVWYFSLIILIFFVSGCGSNGNGLEKAGILLPHPIDDQGWNSKGYQGMLNIQSTFDIQVIIKEDIHTEDSIFTSVKEMDEEGVTLIFGHSSLYADYFMELKDQYPHIHFVSFNGEVEGENVTSVHFEGYAMGYFAGLLSSEMTKTNQLGIIAAFSFQPEVQGFKDGAVFNREEVSVTVEFVESWVDSTKAIKYFHRMKEEGVDVFYPAGDGFHVEVVEEVKRSGLFAIGYVGDHYDLGEQTILTSTVQHVEKLYEKVVNDFIEGKLESGNHYYDFADEVISLGEYGINVPDEKRDWIEKAIKEYIETGKFPHELK</sequence>
<comment type="subcellular location">
    <subcellularLocation>
        <location evidence="1">Cell membrane</location>
        <topology evidence="1">Lipid-anchor</topology>
    </subcellularLocation>
</comment>
<evidence type="ECO:0000256" key="6">
    <source>
        <dbReference type="ARBA" id="ARBA00023288"/>
    </source>
</evidence>